<feature type="region of interest" description="Disordered" evidence="1">
    <location>
        <begin position="21"/>
        <end position="45"/>
    </location>
</feature>
<evidence type="ECO:0000313" key="4">
    <source>
        <dbReference type="Proteomes" id="UP001055200"/>
    </source>
</evidence>
<organism evidence="3 4">
    <name type="scientific">Mycolicibacillus parakoreensis</name>
    <dbReference type="NCBI Taxonomy" id="1069221"/>
    <lineage>
        <taxon>Bacteria</taxon>
        <taxon>Bacillati</taxon>
        <taxon>Actinomycetota</taxon>
        <taxon>Actinomycetes</taxon>
        <taxon>Mycobacteriales</taxon>
        <taxon>Mycobacteriaceae</taxon>
        <taxon>Mycolicibacillus</taxon>
    </lineage>
</organism>
<dbReference type="PROSITE" id="PS51257">
    <property type="entry name" value="PROKAR_LIPOPROTEIN"/>
    <property type="match status" value="1"/>
</dbReference>
<evidence type="ECO:0000256" key="1">
    <source>
        <dbReference type="SAM" id="MobiDB-lite"/>
    </source>
</evidence>
<dbReference type="RefSeq" id="WP_240170669.1">
    <property type="nucleotide sequence ID" value="NZ_CP092365.1"/>
</dbReference>
<dbReference type="EMBL" id="CP092365">
    <property type="protein sequence ID" value="ULN52396.1"/>
    <property type="molecule type" value="Genomic_DNA"/>
</dbReference>
<name>A0ABY3U3Q3_9MYCO</name>
<accession>A0ABY3U3Q3</accession>
<sequence>MRAAALAGVAALAVVFGAAGCGDRDEEPTGAPTPSRTTLDPAAAGPQALPVGFPTDVPVLNGDISGQAMAVPGSRGTIWTLTVAGVDDQGADTAARLLSEAGFRRDEVASQWNSDPACDYQTQFSKDRDDGGAYIAVLCPSVEHATLTYTVNIYPKEDWQITDLPELPQAPDPPRPGG</sequence>
<protein>
    <recommendedName>
        <fullName evidence="5">Secreted protein</fullName>
    </recommendedName>
</protein>
<keyword evidence="4" id="KW-1185">Reference proteome</keyword>
<proteinExistence type="predicted"/>
<gene>
    <name evidence="3" type="ORF">MIU77_16390</name>
</gene>
<evidence type="ECO:0000313" key="3">
    <source>
        <dbReference type="EMBL" id="ULN52396.1"/>
    </source>
</evidence>
<reference evidence="3" key="1">
    <citation type="submission" date="2022-08" db="EMBL/GenBank/DDBJ databases">
        <title>Complete genome sequence of 14 non-tuberculosis mycobacteria type-strains.</title>
        <authorList>
            <person name="Igarashi Y."/>
            <person name="Osugi A."/>
            <person name="Mitarai S."/>
        </authorList>
    </citation>
    <scope>NUCLEOTIDE SEQUENCE</scope>
    <source>
        <strain evidence="3">DSM 45575</strain>
    </source>
</reference>
<evidence type="ECO:0008006" key="5">
    <source>
        <dbReference type="Google" id="ProtNLM"/>
    </source>
</evidence>
<dbReference type="Proteomes" id="UP001055200">
    <property type="component" value="Chromosome"/>
</dbReference>
<keyword evidence="2" id="KW-0732">Signal</keyword>
<evidence type="ECO:0000256" key="2">
    <source>
        <dbReference type="SAM" id="SignalP"/>
    </source>
</evidence>
<feature type="signal peptide" evidence="2">
    <location>
        <begin position="1"/>
        <end position="21"/>
    </location>
</feature>
<feature type="chain" id="PRO_5047272196" description="Secreted protein" evidence="2">
    <location>
        <begin position="22"/>
        <end position="178"/>
    </location>
</feature>